<dbReference type="Proteomes" id="UP001568698">
    <property type="component" value="Unassembled WGS sequence"/>
</dbReference>
<dbReference type="RefSeq" id="WP_371387062.1">
    <property type="nucleotide sequence ID" value="NZ_JBGLYH010000035.1"/>
</dbReference>
<keyword evidence="2" id="KW-1185">Reference proteome</keyword>
<sequence length="101" mass="11197">MENPSAEQAIQIIDDLVNKTLNTQNAFDRAIRKLLEEAMRIRGGVDDVSTPLSNGQIRQILQNVSLIIRELGMIEKGFGTSVTQAPHREMTYDDGAGTIKQ</sequence>
<gene>
    <name evidence="1" type="ORF">AB6M95_12350</name>
</gene>
<organism evidence="1 2">
    <name type="scientific">Pseudodesulfovibrio karagichevae</name>
    <dbReference type="NCBI Taxonomy" id="3239305"/>
    <lineage>
        <taxon>Bacteria</taxon>
        <taxon>Pseudomonadati</taxon>
        <taxon>Thermodesulfobacteriota</taxon>
        <taxon>Desulfovibrionia</taxon>
        <taxon>Desulfovibrionales</taxon>
        <taxon>Desulfovibrionaceae</taxon>
    </lineage>
</organism>
<evidence type="ECO:0000313" key="1">
    <source>
        <dbReference type="EMBL" id="MEZ7197547.1"/>
    </source>
</evidence>
<evidence type="ECO:0000313" key="2">
    <source>
        <dbReference type="Proteomes" id="UP001568698"/>
    </source>
</evidence>
<dbReference type="EMBL" id="JBGLYH010000035">
    <property type="protein sequence ID" value="MEZ7197547.1"/>
    <property type="molecule type" value="Genomic_DNA"/>
</dbReference>
<reference evidence="1 2" key="1">
    <citation type="submission" date="2024-08" db="EMBL/GenBank/DDBJ databases">
        <title>Sulfate-reducing bacteria isolated from formation water of the oil field in Kazakhstan and description of Pseudodesulfovibrio sp.</title>
        <authorList>
            <person name="Bidzhieva S.K."/>
            <person name="Tourova T.P."/>
            <person name="Grouzdev D.S."/>
            <person name="Beletsky A.V."/>
            <person name="Sokolova D.S."/>
            <person name="Samigullina S.R."/>
            <person name="Poltaraus A.B."/>
            <person name="Avtukh A.N."/>
            <person name="Tereshina V.M."/>
            <person name="Zhaparov N.S."/>
            <person name="Mardanov A.V."/>
            <person name="Nazina T.N."/>
        </authorList>
    </citation>
    <scope>NUCLEOTIDE SEQUENCE [LARGE SCALE GENOMIC DNA]</scope>
    <source>
        <strain evidence="1 2">9FUS</strain>
    </source>
</reference>
<protein>
    <submittedName>
        <fullName evidence="1">Uncharacterized protein</fullName>
    </submittedName>
</protein>
<accession>A0ABV4K6Y0</accession>
<name>A0ABV4K6Y0_9BACT</name>
<proteinExistence type="predicted"/>
<comment type="caution">
    <text evidence="1">The sequence shown here is derived from an EMBL/GenBank/DDBJ whole genome shotgun (WGS) entry which is preliminary data.</text>
</comment>